<reference evidence="5" key="1">
    <citation type="submission" date="2018-07" db="EMBL/GenBank/DDBJ databases">
        <authorList>
            <person name="Kim H."/>
        </authorList>
    </citation>
    <scope>NUCLEOTIDE SEQUENCE [LARGE SCALE GENOMIC DNA]</scope>
    <source>
        <strain evidence="5">F02</strain>
    </source>
</reference>
<evidence type="ECO:0000313" key="4">
    <source>
        <dbReference type="EMBL" id="AXF85657.1"/>
    </source>
</evidence>
<dbReference type="Pfam" id="PF13411">
    <property type="entry name" value="MerR_1"/>
    <property type="match status" value="1"/>
</dbReference>
<dbReference type="CDD" id="cd01109">
    <property type="entry name" value="HTH_YyaN"/>
    <property type="match status" value="1"/>
</dbReference>
<organism evidence="4 5">
    <name type="scientific">Ephemeroptericola cinctiostellae</name>
    <dbReference type="NCBI Taxonomy" id="2268024"/>
    <lineage>
        <taxon>Bacteria</taxon>
        <taxon>Pseudomonadati</taxon>
        <taxon>Pseudomonadota</taxon>
        <taxon>Betaproteobacteria</taxon>
        <taxon>Burkholderiales</taxon>
        <taxon>Burkholderiaceae</taxon>
        <taxon>Ephemeroptericola</taxon>
    </lineage>
</organism>
<dbReference type="Gene3D" id="1.10.1660.10">
    <property type="match status" value="1"/>
</dbReference>
<gene>
    <name evidence="4" type="primary">adhR</name>
    <name evidence="4" type="ORF">DTO96_101388</name>
</gene>
<protein>
    <submittedName>
        <fullName evidence="4">HTH-type transcriptional regulator AdhR</fullName>
    </submittedName>
</protein>
<dbReference type="PANTHER" id="PTHR30204:SF98">
    <property type="entry name" value="HTH-TYPE TRANSCRIPTIONAL REGULATOR ADHR"/>
    <property type="match status" value="1"/>
</dbReference>
<feature type="compositionally biased region" description="Basic and acidic residues" evidence="2">
    <location>
        <begin position="124"/>
        <end position="136"/>
    </location>
</feature>
<feature type="domain" description="HTH merR-type" evidence="3">
    <location>
        <begin position="1"/>
        <end position="72"/>
    </location>
</feature>
<dbReference type="RefSeq" id="WP_114562828.1">
    <property type="nucleotide sequence ID" value="NZ_CP031124.1"/>
</dbReference>
<sequence>MNTFYRITDIAQRTGLSAHTLRYYERIGLMDVVARKNGHRVYSDDDVRWLEFVLRLRSTGMSIARMLRYAELRRLGETLESVHGRREMLIEHARHVCEEMAALSGHLSVLNDKIERYTDIESRLNHEKDAQNDHPKLNPTRHS</sequence>
<dbReference type="InterPro" id="IPR047057">
    <property type="entry name" value="MerR_fam"/>
</dbReference>
<accession>A0A345DBB9</accession>
<dbReference type="PRINTS" id="PR00040">
    <property type="entry name" value="HTHMERR"/>
</dbReference>
<dbReference type="KEGG" id="hyf:DTO96_101388"/>
<evidence type="ECO:0000313" key="5">
    <source>
        <dbReference type="Proteomes" id="UP000252182"/>
    </source>
</evidence>
<evidence type="ECO:0000259" key="3">
    <source>
        <dbReference type="PROSITE" id="PS50937"/>
    </source>
</evidence>
<dbReference type="EMBL" id="CP031124">
    <property type="protein sequence ID" value="AXF85657.1"/>
    <property type="molecule type" value="Genomic_DNA"/>
</dbReference>
<dbReference type="SMART" id="SM00422">
    <property type="entry name" value="HTH_MERR"/>
    <property type="match status" value="1"/>
</dbReference>
<evidence type="ECO:0000256" key="2">
    <source>
        <dbReference type="SAM" id="MobiDB-lite"/>
    </source>
</evidence>
<dbReference type="PANTHER" id="PTHR30204">
    <property type="entry name" value="REDOX-CYCLING DRUG-SENSING TRANSCRIPTIONAL ACTIVATOR SOXR"/>
    <property type="match status" value="1"/>
</dbReference>
<dbReference type="GO" id="GO:0003677">
    <property type="term" value="F:DNA binding"/>
    <property type="evidence" value="ECO:0007669"/>
    <property type="project" value="UniProtKB-KW"/>
</dbReference>
<proteinExistence type="predicted"/>
<dbReference type="PROSITE" id="PS50937">
    <property type="entry name" value="HTH_MERR_2"/>
    <property type="match status" value="1"/>
</dbReference>
<dbReference type="InterPro" id="IPR000551">
    <property type="entry name" value="MerR-type_HTH_dom"/>
</dbReference>
<dbReference type="AlphaFoldDB" id="A0A345DBB9"/>
<dbReference type="SUPFAM" id="SSF46955">
    <property type="entry name" value="Putative DNA-binding domain"/>
    <property type="match status" value="1"/>
</dbReference>
<evidence type="ECO:0000256" key="1">
    <source>
        <dbReference type="ARBA" id="ARBA00023125"/>
    </source>
</evidence>
<feature type="region of interest" description="Disordered" evidence="2">
    <location>
        <begin position="124"/>
        <end position="143"/>
    </location>
</feature>
<dbReference type="GO" id="GO:0003700">
    <property type="term" value="F:DNA-binding transcription factor activity"/>
    <property type="evidence" value="ECO:0007669"/>
    <property type="project" value="InterPro"/>
</dbReference>
<keyword evidence="1" id="KW-0238">DNA-binding</keyword>
<dbReference type="OrthoDB" id="9808480at2"/>
<dbReference type="Proteomes" id="UP000252182">
    <property type="component" value="Chromosome"/>
</dbReference>
<dbReference type="InterPro" id="IPR009061">
    <property type="entry name" value="DNA-bd_dom_put_sf"/>
</dbReference>
<keyword evidence="5" id="KW-1185">Reference proteome</keyword>
<name>A0A345DBB9_9BURK</name>